<accession>A0A1D8PDG7</accession>
<reference evidence="3 4" key="1">
    <citation type="journal article" date="2004" name="Proc. Natl. Acad. Sci. U.S.A.">
        <title>The diploid genome sequence of Candida albicans.</title>
        <authorList>
            <person name="Jones T."/>
            <person name="Federspiel N.A."/>
            <person name="Chibana H."/>
            <person name="Dungan J."/>
            <person name="Kalman S."/>
            <person name="Magee B.B."/>
            <person name="Newport G."/>
            <person name="Thorstenson Y.R."/>
            <person name="Agabian N."/>
            <person name="Magee P.T."/>
            <person name="Davis R.W."/>
            <person name="Scherer S."/>
        </authorList>
    </citation>
    <scope>NUCLEOTIDE SEQUENCE [LARGE SCALE GENOMIC DNA]</scope>
    <source>
        <strain evidence="4">SC5314 / ATCC MYA-2876</strain>
    </source>
</reference>
<dbReference type="KEGG" id="cal:CAALFM_C105150CA"/>
<name>A0A1D8PDG7_CANAL</name>
<evidence type="ECO:0000313" key="3">
    <source>
        <dbReference type="EMBL" id="AOW26185.1"/>
    </source>
</evidence>
<dbReference type="EMBL" id="CP017623">
    <property type="protein sequence ID" value="AOW26185.1"/>
    <property type="molecule type" value="Genomic_DNA"/>
</dbReference>
<dbReference type="RefSeq" id="XP_715884.2">
    <property type="nucleotide sequence ID" value="XM_710791.2"/>
</dbReference>
<dbReference type="GeneID" id="3642469"/>
<dbReference type="VEuPathDB" id="FungiDB:C1_05150C_A"/>
<protein>
    <submittedName>
        <fullName evidence="3">Uncharacterized protein</fullName>
    </submittedName>
</protein>
<evidence type="ECO:0000313" key="2">
    <source>
        <dbReference type="CGD" id="CAL0000192054"/>
    </source>
</evidence>
<gene>
    <name evidence="3" type="ordered locus">CAALFM_C105150CA</name>
    <name evidence="2" type="ordered locus">orf19.8080</name>
</gene>
<keyword evidence="1" id="KW-0472">Membrane</keyword>
<evidence type="ECO:0000256" key="1">
    <source>
        <dbReference type="SAM" id="Phobius"/>
    </source>
</evidence>
<dbReference type="Proteomes" id="UP000000559">
    <property type="component" value="Chromosome 1"/>
</dbReference>
<organism evidence="3 4">
    <name type="scientific">Candida albicans (strain SC5314 / ATCC MYA-2876)</name>
    <name type="common">Yeast</name>
    <dbReference type="NCBI Taxonomy" id="237561"/>
    <lineage>
        <taxon>Eukaryota</taxon>
        <taxon>Fungi</taxon>
        <taxon>Dikarya</taxon>
        <taxon>Ascomycota</taxon>
        <taxon>Saccharomycotina</taxon>
        <taxon>Pichiomycetes</taxon>
        <taxon>Debaryomycetaceae</taxon>
        <taxon>Candida/Lodderomyces clade</taxon>
        <taxon>Candida</taxon>
    </lineage>
</organism>
<sequence>MFSTGARFFFFYLFGFRIDLQYIIGSFPLLLELPISIVLIIPKKTNCFNNEFLWYKYIAHENSSSPSCNYHYYLEFP</sequence>
<feature type="transmembrane region" description="Helical" evidence="1">
    <location>
        <begin position="20"/>
        <end position="41"/>
    </location>
</feature>
<keyword evidence="1" id="KW-0812">Transmembrane</keyword>
<reference evidence="3 4" key="3">
    <citation type="journal article" date="2013" name="Genome Biol.">
        <title>Assembly of a phased diploid Candida albicans genome facilitates allele-specific measurements and provides a simple model for repeat and indel structure.</title>
        <authorList>
            <person name="Muzzey D."/>
            <person name="Schwartz K."/>
            <person name="Weissman J.S."/>
            <person name="Sherlock G."/>
        </authorList>
    </citation>
    <scope>NUCLEOTIDE SEQUENCE [LARGE SCALE GENOMIC DNA]</scope>
    <source>
        <strain evidence="4">SC5314 / ATCC MYA-2876</strain>
    </source>
</reference>
<keyword evidence="1" id="KW-1133">Transmembrane helix</keyword>
<dbReference type="InParanoid" id="A0A1D8PDG7"/>
<reference evidence="3 4" key="2">
    <citation type="journal article" date="2007" name="Genome Biol.">
        <title>Assembly of the Candida albicans genome into sixteen supercontigs aligned on the eight chromosomes.</title>
        <authorList>
            <person name="van het Hoog M."/>
            <person name="Rast T.J."/>
            <person name="Martchenko M."/>
            <person name="Grindle S."/>
            <person name="Dignard D."/>
            <person name="Hogues H."/>
            <person name="Cuomo C."/>
            <person name="Berriman M."/>
            <person name="Scherer S."/>
            <person name="Magee B.B."/>
            <person name="Whiteway M."/>
            <person name="Chibana H."/>
            <person name="Nantel A."/>
            <person name="Magee P.T."/>
        </authorList>
    </citation>
    <scope>GENOME REANNOTATION</scope>
    <source>
        <strain evidence="4">SC5314 / ATCC MYA-2876</strain>
    </source>
</reference>
<dbReference type="AlphaFoldDB" id="A0A1D8PDG7"/>
<keyword evidence="4" id="KW-1185">Reference proteome</keyword>
<evidence type="ECO:0000313" key="4">
    <source>
        <dbReference type="Proteomes" id="UP000000559"/>
    </source>
</evidence>
<dbReference type="CGD" id="CAL0000192054">
    <property type="gene designation" value="orf19.8080"/>
</dbReference>
<proteinExistence type="predicted"/>